<comment type="caution">
    <text evidence="3">The sequence shown here is derived from an EMBL/GenBank/DDBJ whole genome shotgun (WGS) entry which is preliminary data.</text>
</comment>
<name>A0ABR0XGG2_REHGL</name>
<feature type="domain" description="KIB1-4 beta-propeller" evidence="2">
    <location>
        <begin position="114"/>
        <end position="388"/>
    </location>
</feature>
<protein>
    <recommendedName>
        <fullName evidence="2">KIB1-4 beta-propeller domain-containing protein</fullName>
    </recommendedName>
</protein>
<feature type="region of interest" description="Disordered" evidence="1">
    <location>
        <begin position="79"/>
        <end position="100"/>
    </location>
</feature>
<dbReference type="EMBL" id="JABTTQ020000004">
    <property type="protein sequence ID" value="KAK6158241.1"/>
    <property type="molecule type" value="Genomic_DNA"/>
</dbReference>
<dbReference type="Proteomes" id="UP001318860">
    <property type="component" value="Unassembled WGS sequence"/>
</dbReference>
<dbReference type="InterPro" id="IPR005174">
    <property type="entry name" value="KIB1-4_b-propeller"/>
</dbReference>
<dbReference type="PANTHER" id="PTHR44259:SF108">
    <property type="entry name" value="F-BOX PROTEIN SKIP23-LIKE"/>
    <property type="match status" value="1"/>
</dbReference>
<gene>
    <name evidence="3" type="ORF">DH2020_005555</name>
</gene>
<organism evidence="3 4">
    <name type="scientific">Rehmannia glutinosa</name>
    <name type="common">Chinese foxglove</name>
    <dbReference type="NCBI Taxonomy" id="99300"/>
    <lineage>
        <taxon>Eukaryota</taxon>
        <taxon>Viridiplantae</taxon>
        <taxon>Streptophyta</taxon>
        <taxon>Embryophyta</taxon>
        <taxon>Tracheophyta</taxon>
        <taxon>Spermatophyta</taxon>
        <taxon>Magnoliopsida</taxon>
        <taxon>eudicotyledons</taxon>
        <taxon>Gunneridae</taxon>
        <taxon>Pentapetalae</taxon>
        <taxon>asterids</taxon>
        <taxon>lamiids</taxon>
        <taxon>Lamiales</taxon>
        <taxon>Orobanchaceae</taxon>
        <taxon>Rehmannieae</taxon>
        <taxon>Rehmannia</taxon>
    </lineage>
</organism>
<evidence type="ECO:0000256" key="1">
    <source>
        <dbReference type="SAM" id="MobiDB-lite"/>
    </source>
</evidence>
<dbReference type="Pfam" id="PF03478">
    <property type="entry name" value="Beta-prop_KIB1-4"/>
    <property type="match status" value="1"/>
</dbReference>
<evidence type="ECO:0000313" key="3">
    <source>
        <dbReference type="EMBL" id="KAK6158241.1"/>
    </source>
</evidence>
<evidence type="ECO:0000313" key="4">
    <source>
        <dbReference type="Proteomes" id="UP001318860"/>
    </source>
</evidence>
<evidence type="ECO:0000259" key="2">
    <source>
        <dbReference type="Pfam" id="PF03478"/>
    </source>
</evidence>
<accession>A0ABR0XGG2</accession>
<sequence length="417" mass="47357">MSSPNRSPNLETYPDWRDLPTVLLAAIAKRFTSIHEYLPFRGVCSSWRSAATFDNFDRALPRAPWLMYVTEEKAKKVDEIGEGEEKKGDDAIGEEEEKKGDGIEGDVKRVANFLDMSNNKTYKIIDFASADGKLYLSWGGWILCVSEEIGAVNLTHPVWRTVIDLPGLDTFPEYIQENDDPLDTLHEYTHENDENGSRYISKMVLSGSPTIKCDLVVMVIWGKKHQLGFSRPGDSSWSVMDTWDGSFSDILYHNGRLYAVDSSRRVVECDIHGPNPSQIQQVFSLPNVDDRFASFDKICYLVESFGKFLIARRHFAYRNTLSFDIVEIDLKDGSHKEIRHLWNKSLFLGFNASLCLHLSAWNVVKLKPNCIYFTDHFGQCVDSDMGVFCVQNMRMRGLPGGFSCSSLTPPIWVVPSF</sequence>
<proteinExistence type="predicted"/>
<dbReference type="PANTHER" id="PTHR44259">
    <property type="entry name" value="OS07G0183000 PROTEIN-RELATED"/>
    <property type="match status" value="1"/>
</dbReference>
<keyword evidence="4" id="KW-1185">Reference proteome</keyword>
<dbReference type="InterPro" id="IPR050942">
    <property type="entry name" value="F-box_BR-signaling"/>
</dbReference>
<reference evidence="3 4" key="1">
    <citation type="journal article" date="2021" name="Comput. Struct. Biotechnol. J.">
        <title>De novo genome assembly of the potent medicinal plant Rehmannia glutinosa using nanopore technology.</title>
        <authorList>
            <person name="Ma L."/>
            <person name="Dong C."/>
            <person name="Song C."/>
            <person name="Wang X."/>
            <person name="Zheng X."/>
            <person name="Niu Y."/>
            <person name="Chen S."/>
            <person name="Feng W."/>
        </authorList>
    </citation>
    <scope>NUCLEOTIDE SEQUENCE [LARGE SCALE GENOMIC DNA]</scope>
    <source>
        <strain evidence="3">DH-2019</strain>
    </source>
</reference>